<accession>A0ABX5PT92</accession>
<dbReference type="Proteomes" id="UP000247584">
    <property type="component" value="Unassembled WGS sequence"/>
</dbReference>
<sequence length="320" mass="34561">MALPVTVYRWDDAGAPSIVGGNRSSVLNVLKKCLVDGYGDKLPLGWTIEAETIGESIAFVPSIPESNGGVARIYSSSSGNNAAMYVYCGNVNLGGGSFSNAGWIRTFQTATNETGWILIGTARGFYFQYHKPNTNNNDVEVAGGMSVCIFVGEIDSFFEPDPSAMTCISANSSAHDYSVSNLDSIGMIDDGWSANRFYDLDNNGGFADYNIAIGLDRADGTDWQKNTGTYESTGVPIIIQDVIIKGSGNPHADDNYGVSQANSLTRPYIRGKLPGLYRMNCALYSDQPWPTILNIAGVNYYAVPSKFGVTTLIKLDTWYD</sequence>
<evidence type="ECO:0000313" key="2">
    <source>
        <dbReference type="Proteomes" id="UP000247584"/>
    </source>
</evidence>
<evidence type="ECO:0000313" key="1">
    <source>
        <dbReference type="EMBL" id="PYE61116.1"/>
    </source>
</evidence>
<protein>
    <submittedName>
        <fullName evidence="1">Uncharacterized protein</fullName>
    </submittedName>
</protein>
<organism evidence="1 2">
    <name type="scientific">Shewanella chilikensis</name>
    <dbReference type="NCBI Taxonomy" id="558541"/>
    <lineage>
        <taxon>Bacteria</taxon>
        <taxon>Pseudomonadati</taxon>
        <taxon>Pseudomonadota</taxon>
        <taxon>Gammaproteobacteria</taxon>
        <taxon>Alteromonadales</taxon>
        <taxon>Shewanellaceae</taxon>
        <taxon>Shewanella</taxon>
    </lineage>
</organism>
<reference evidence="1 2" key="1">
    <citation type="submission" date="2018-06" db="EMBL/GenBank/DDBJ databases">
        <title>Genomic Encyclopedia of Type Strains, Phase III (KMG-III): the genomes of soil and plant-associated and newly described type strains.</title>
        <authorList>
            <person name="Whitman W."/>
        </authorList>
    </citation>
    <scope>NUCLEOTIDE SEQUENCE [LARGE SCALE GENOMIC DNA]</scope>
    <source>
        <strain evidence="1 2">JC5</strain>
    </source>
</reference>
<comment type="caution">
    <text evidence="1">The sequence shown here is derived from an EMBL/GenBank/DDBJ whole genome shotgun (WGS) entry which is preliminary data.</text>
</comment>
<dbReference type="EMBL" id="QJSY01000001">
    <property type="protein sequence ID" value="PYE61116.1"/>
    <property type="molecule type" value="Genomic_DNA"/>
</dbReference>
<gene>
    <name evidence="1" type="ORF">C8J23_101158</name>
</gene>
<name>A0ABX5PT92_9GAMM</name>
<keyword evidence="2" id="KW-1185">Reference proteome</keyword>
<proteinExistence type="predicted"/>